<dbReference type="OrthoDB" id="3800936at2759"/>
<evidence type="ECO:0000313" key="16">
    <source>
        <dbReference type="EMBL" id="NWY92936.1"/>
    </source>
</evidence>
<dbReference type="Gene3D" id="3.30.70.330">
    <property type="match status" value="3"/>
</dbReference>
<dbReference type="InterPro" id="IPR006535">
    <property type="entry name" value="HnRNP_R/Q_splicing_fac"/>
</dbReference>
<keyword evidence="7" id="KW-0256">Endoplasmic reticulum</keyword>
<dbReference type="FunFam" id="3.30.70.330:FF:000179">
    <property type="entry name" value="APOBEC1 complementation factor isoform X1"/>
    <property type="match status" value="1"/>
</dbReference>
<comment type="subunit">
    <text evidence="10">Part of the apolipoprotein B mRNA editing complex with APOBEC1. Interacts with TNPO2; TNPO2 may be responsible for transport of A1CF into the nucleus. Interacts with SYNCRIP. Interacts with CELF2/CUGBP2. Interacts with RBM47.</text>
</comment>
<evidence type="ECO:0000256" key="7">
    <source>
        <dbReference type="ARBA" id="ARBA00022824"/>
    </source>
</evidence>
<name>A0A7K7IFR9_LOXCU</name>
<evidence type="ECO:0000256" key="2">
    <source>
        <dbReference type="ARBA" id="ARBA00004240"/>
    </source>
</evidence>
<dbReference type="InterPro" id="IPR000504">
    <property type="entry name" value="RRM_dom"/>
</dbReference>
<dbReference type="InterPro" id="IPR034538">
    <property type="entry name" value="ACF_RRM1"/>
</dbReference>
<dbReference type="GO" id="GO:0005783">
    <property type="term" value="C:endoplasmic reticulum"/>
    <property type="evidence" value="ECO:0007669"/>
    <property type="project" value="UniProtKB-SubCell"/>
</dbReference>
<feature type="domain" description="RRM" evidence="15">
    <location>
        <begin position="56"/>
        <end position="134"/>
    </location>
</feature>
<dbReference type="Proteomes" id="UP000564784">
    <property type="component" value="Unassembled WGS sequence"/>
</dbReference>
<evidence type="ECO:0000256" key="13">
    <source>
        <dbReference type="PROSITE-ProRule" id="PRU00176"/>
    </source>
</evidence>
<evidence type="ECO:0000256" key="8">
    <source>
        <dbReference type="ARBA" id="ARBA00022884"/>
    </source>
</evidence>
<reference evidence="16 17" key="1">
    <citation type="submission" date="2019-09" db="EMBL/GenBank/DDBJ databases">
        <title>Bird 10,000 Genomes (B10K) Project - Family phase.</title>
        <authorList>
            <person name="Zhang G."/>
        </authorList>
    </citation>
    <scope>NUCLEOTIDE SEQUENCE [LARGE SCALE GENOMIC DNA]</scope>
    <source>
        <strain evidence="16">OUT-0011</strain>
        <tissue evidence="16">Muscle</tissue>
    </source>
</reference>
<keyword evidence="6" id="KW-0677">Repeat</keyword>
<dbReference type="InterPro" id="IPR012677">
    <property type="entry name" value="Nucleotide-bd_a/b_plait_sf"/>
</dbReference>
<protein>
    <recommendedName>
        <fullName evidence="11">APOBEC1 complementation factor</fullName>
    </recommendedName>
    <alternativeName>
        <fullName evidence="12">APOBEC1-stimulating protein</fullName>
    </alternativeName>
</protein>
<dbReference type="Gene3D" id="3.30.160.20">
    <property type="match status" value="1"/>
</dbReference>
<dbReference type="FunFam" id="3.30.70.330:FF:000026">
    <property type="entry name" value="APOBEC1 complementation factor isoform X1"/>
    <property type="match status" value="1"/>
</dbReference>
<feature type="region of interest" description="Disordered" evidence="14">
    <location>
        <begin position="34"/>
        <end position="53"/>
    </location>
</feature>
<keyword evidence="9" id="KW-0539">Nucleus</keyword>
<gene>
    <name evidence="16" type="primary">A1cf</name>
    <name evidence="16" type="ORF">LOXCUR_R10296</name>
</gene>
<keyword evidence="8 13" id="KW-0694">RNA-binding</keyword>
<evidence type="ECO:0000256" key="14">
    <source>
        <dbReference type="SAM" id="MobiDB-lite"/>
    </source>
</evidence>
<feature type="domain" description="RRM" evidence="15">
    <location>
        <begin position="231"/>
        <end position="303"/>
    </location>
</feature>
<dbReference type="GO" id="GO:0005634">
    <property type="term" value="C:nucleus"/>
    <property type="evidence" value="ECO:0007669"/>
    <property type="project" value="UniProtKB-SubCell"/>
</dbReference>
<dbReference type="CDD" id="cd12498">
    <property type="entry name" value="RRM3_ACF"/>
    <property type="match status" value="1"/>
</dbReference>
<evidence type="ECO:0000256" key="10">
    <source>
        <dbReference type="ARBA" id="ARBA00062586"/>
    </source>
</evidence>
<feature type="non-terminal residue" evidence="16">
    <location>
        <position position="598"/>
    </location>
</feature>
<accession>A0A7K7IFR9</accession>
<feature type="domain" description="RRM" evidence="15">
    <location>
        <begin position="136"/>
        <end position="218"/>
    </location>
</feature>
<feature type="compositionally biased region" description="Pro residues" evidence="14">
    <location>
        <begin position="42"/>
        <end position="53"/>
    </location>
</feature>
<dbReference type="GO" id="GO:0016554">
    <property type="term" value="P:cytidine to uridine editing"/>
    <property type="evidence" value="ECO:0007669"/>
    <property type="project" value="UniProtKB-ARBA"/>
</dbReference>
<evidence type="ECO:0000256" key="1">
    <source>
        <dbReference type="ARBA" id="ARBA00004123"/>
    </source>
</evidence>
<evidence type="ECO:0000256" key="6">
    <source>
        <dbReference type="ARBA" id="ARBA00022737"/>
    </source>
</evidence>
<dbReference type="NCBIfam" id="TIGR01648">
    <property type="entry name" value="hnRNP-R-Q"/>
    <property type="match status" value="1"/>
</dbReference>
<dbReference type="SUPFAM" id="SSF54928">
    <property type="entry name" value="RNA-binding domain, RBD"/>
    <property type="match status" value="3"/>
</dbReference>
<evidence type="ECO:0000259" key="15">
    <source>
        <dbReference type="PROSITE" id="PS50102"/>
    </source>
</evidence>
<dbReference type="FunFam" id="3.30.160.20:FF:000025">
    <property type="entry name" value="APOBEC1 complementation factor isoform X1"/>
    <property type="match status" value="1"/>
</dbReference>
<organism evidence="16 17">
    <name type="scientific">Loxia curvirostra</name>
    <name type="common">Red crossbill</name>
    <dbReference type="NCBI Taxonomy" id="64802"/>
    <lineage>
        <taxon>Eukaryota</taxon>
        <taxon>Metazoa</taxon>
        <taxon>Chordata</taxon>
        <taxon>Craniata</taxon>
        <taxon>Vertebrata</taxon>
        <taxon>Euteleostomi</taxon>
        <taxon>Archelosauria</taxon>
        <taxon>Archosauria</taxon>
        <taxon>Dinosauria</taxon>
        <taxon>Saurischia</taxon>
        <taxon>Theropoda</taxon>
        <taxon>Coelurosauria</taxon>
        <taxon>Aves</taxon>
        <taxon>Neognathae</taxon>
        <taxon>Neoaves</taxon>
        <taxon>Telluraves</taxon>
        <taxon>Australaves</taxon>
        <taxon>Passeriformes</taxon>
        <taxon>Passeroidea</taxon>
        <taxon>Fringillidae</taxon>
        <taxon>Carduelinae</taxon>
        <taxon>Loxia</taxon>
    </lineage>
</organism>
<dbReference type="CDD" id="cd19900">
    <property type="entry name" value="DSRM_A1CF"/>
    <property type="match status" value="1"/>
</dbReference>
<dbReference type="AlphaFoldDB" id="A0A7K7IFR9"/>
<dbReference type="InterPro" id="IPR035979">
    <property type="entry name" value="RBD_domain_sf"/>
</dbReference>
<evidence type="ECO:0000313" key="17">
    <source>
        <dbReference type="Proteomes" id="UP000564784"/>
    </source>
</evidence>
<evidence type="ECO:0000256" key="9">
    <source>
        <dbReference type="ARBA" id="ARBA00023242"/>
    </source>
</evidence>
<dbReference type="GO" id="GO:0003723">
    <property type="term" value="F:RNA binding"/>
    <property type="evidence" value="ECO:0007669"/>
    <property type="project" value="UniProtKB-UniRule"/>
</dbReference>
<comment type="subcellular location">
    <subcellularLocation>
        <location evidence="3">Cytoplasm</location>
    </subcellularLocation>
    <subcellularLocation>
        <location evidence="2">Endoplasmic reticulum</location>
    </subcellularLocation>
    <subcellularLocation>
        <location evidence="1">Nucleus</location>
    </subcellularLocation>
</comment>
<dbReference type="SUPFAM" id="SSF54768">
    <property type="entry name" value="dsRNA-binding domain-like"/>
    <property type="match status" value="1"/>
</dbReference>
<dbReference type="InterPro" id="IPR044461">
    <property type="entry name" value="A1CF_DSRM"/>
</dbReference>
<dbReference type="EMBL" id="VZSM01001478">
    <property type="protein sequence ID" value="NWY92936.1"/>
    <property type="molecule type" value="Genomic_DNA"/>
</dbReference>
<keyword evidence="5" id="KW-0507">mRNA processing</keyword>
<evidence type="ECO:0000256" key="4">
    <source>
        <dbReference type="ARBA" id="ARBA00022490"/>
    </source>
</evidence>
<dbReference type="FunFam" id="3.30.70.330:FF:000022">
    <property type="entry name" value="APOBEC1 complementation factor isoform X1"/>
    <property type="match status" value="1"/>
</dbReference>
<dbReference type="Pfam" id="PF00076">
    <property type="entry name" value="RRM_1"/>
    <property type="match status" value="3"/>
</dbReference>
<dbReference type="CDD" id="cd12486">
    <property type="entry name" value="RRM1_ACF"/>
    <property type="match status" value="1"/>
</dbReference>
<evidence type="ECO:0000256" key="11">
    <source>
        <dbReference type="ARBA" id="ARBA00073950"/>
    </source>
</evidence>
<keyword evidence="4" id="KW-0963">Cytoplasm</keyword>
<dbReference type="SMART" id="SM00360">
    <property type="entry name" value="RRM"/>
    <property type="match status" value="3"/>
</dbReference>
<dbReference type="PANTHER" id="PTHR21245">
    <property type="entry name" value="HETEROGENEOUS NUCLEAR RIBONUCLEOPROTEIN"/>
    <property type="match status" value="1"/>
</dbReference>
<sequence length="598" mass="65741">MESNHKSGDGLTGTQKEAALRALIQRTGYNLIQENGQRKYGGPPPGWDGPPPERGCEIFIGKLPRDLFEDELIPLCEKIGKIYEMRMMMDFNGNNRGYAFVTFSNKQEAKNAIKTLNNYEIRNGRLLGVCASVDNCRLFVGGIPKTKKREEILAEMKKVTDGVVDVIVYPSAADKTKNRGFAFVEYESHRAAAMARRKLLPGRIQLWGHPIAVDWAEPEVEVDEDTMSSVKILYVRNLMLSTTEETIEKEFNSIKPGAVERVKKIRDYAFVHFNKREHAVEAMKALNGKVLDGSPIEVTLAKPVDKDSYVRYTRGTGGRAPVLQGDYTYTTLGHLYDPATAYLGAPVFYAPQAYAAIPSLHFPAAKGLGSRSVLRPPSVREIYMNVPVGAAGVRGLGGRGYLAFPGLGRGYHLKGDKRGEEKLYDLLPGMELTPMNHVTLKPQGIKLAPQILEEICQKNNWGQPVYQLHSAIGQDQRQLFLYKITIPALASQNPTIHPFTPPKLSAYIDEAKTYAAEYTLQTLGIPVEGAEVPPAAPAFPGFPSLFPSGYTIANAAATVTATQLKQAVTLGQDLATYATYEAYPAFAVAARSDGYGAF</sequence>
<proteinExistence type="predicted"/>
<evidence type="ECO:0000256" key="3">
    <source>
        <dbReference type="ARBA" id="ARBA00004496"/>
    </source>
</evidence>
<evidence type="ECO:0000256" key="12">
    <source>
        <dbReference type="ARBA" id="ARBA00079413"/>
    </source>
</evidence>
<feature type="non-terminal residue" evidence="16">
    <location>
        <position position="1"/>
    </location>
</feature>
<comment type="caution">
    <text evidence="16">The sequence shown here is derived from an EMBL/GenBank/DDBJ whole genome shotgun (WGS) entry which is preliminary data.</text>
</comment>
<evidence type="ECO:0000256" key="5">
    <source>
        <dbReference type="ARBA" id="ARBA00022664"/>
    </source>
</evidence>
<keyword evidence="17" id="KW-1185">Reference proteome</keyword>
<dbReference type="GO" id="GO:0006397">
    <property type="term" value="P:mRNA processing"/>
    <property type="evidence" value="ECO:0007669"/>
    <property type="project" value="UniProtKB-KW"/>
</dbReference>
<dbReference type="CDD" id="cd12490">
    <property type="entry name" value="RRM2_ACF"/>
    <property type="match status" value="1"/>
</dbReference>
<dbReference type="PROSITE" id="PS50102">
    <property type="entry name" value="RRM"/>
    <property type="match status" value="3"/>
</dbReference>
<dbReference type="Pfam" id="PF14709">
    <property type="entry name" value="DND1_DSRM"/>
    <property type="match status" value="1"/>
</dbReference>